<sequence>MMSLKMENQKPHAIVMPLPSQGHITPLLKLAKLLHHNGFYITFVNTEIIHQRILRSQGSASALDGIPTFRFAKIPDGLCYETVDSGQDVTAVVDAFRNTLPVYFKKLVLEINEEACGSGELPPISCIVSDGLMSFTLDVAEELGVPNVLVWPLSASSAMAYAHFGQLLGKKLVPLPDEKSLTNGYLETAIDWIPGMEGIRLKDFPTMIRITDPNDISFHFSKENAERSKRASANVLNTFDALEGTFIKNELLNELYANLYSIGPFHLLENHLPENDEVKFFGSSMYKEDNVCLSWLDSKDPDSVILVSFGTTGFLTEEQLVEFVWGLADSPHNFIWIVSATLVGGESSLLPPDFETKIKNRGLLASWCDQEAVLKHPAVGGFLTHCGWNSVLESICAGVPMIFCPTFADQVTNSWFCMNNLEVGLLLDGEINRKKIEGVVGELMVGEKGKKMKQNVHNLKTLAEEACLNIDGSSYKNFKKVVDVLLSKPSDHK</sequence>
<dbReference type="Pfam" id="PF00201">
    <property type="entry name" value="UDPGT"/>
    <property type="match status" value="1"/>
</dbReference>
<name>A0AAV3NIM6_LITER</name>
<evidence type="ECO:0000256" key="3">
    <source>
        <dbReference type="ARBA" id="ARBA00022679"/>
    </source>
</evidence>
<dbReference type="Proteomes" id="UP001454036">
    <property type="component" value="Unassembled WGS sequence"/>
</dbReference>
<dbReference type="AlphaFoldDB" id="A0AAV3NIM6"/>
<organism evidence="6 7">
    <name type="scientific">Lithospermum erythrorhizon</name>
    <name type="common">Purple gromwell</name>
    <name type="synonym">Lithospermum officinale var. erythrorhizon</name>
    <dbReference type="NCBI Taxonomy" id="34254"/>
    <lineage>
        <taxon>Eukaryota</taxon>
        <taxon>Viridiplantae</taxon>
        <taxon>Streptophyta</taxon>
        <taxon>Embryophyta</taxon>
        <taxon>Tracheophyta</taxon>
        <taxon>Spermatophyta</taxon>
        <taxon>Magnoliopsida</taxon>
        <taxon>eudicotyledons</taxon>
        <taxon>Gunneridae</taxon>
        <taxon>Pentapetalae</taxon>
        <taxon>asterids</taxon>
        <taxon>lamiids</taxon>
        <taxon>Boraginales</taxon>
        <taxon>Boraginaceae</taxon>
        <taxon>Boraginoideae</taxon>
        <taxon>Lithospermeae</taxon>
        <taxon>Lithospermum</taxon>
    </lineage>
</organism>
<dbReference type="PANTHER" id="PTHR11926">
    <property type="entry name" value="GLUCOSYL/GLUCURONOSYL TRANSFERASES"/>
    <property type="match status" value="1"/>
</dbReference>
<evidence type="ECO:0000256" key="1">
    <source>
        <dbReference type="ARBA" id="ARBA00009995"/>
    </source>
</evidence>
<evidence type="ECO:0000256" key="5">
    <source>
        <dbReference type="RuleBase" id="RU362057"/>
    </source>
</evidence>
<keyword evidence="2 4" id="KW-0328">Glycosyltransferase</keyword>
<reference evidence="6 7" key="1">
    <citation type="submission" date="2024-01" db="EMBL/GenBank/DDBJ databases">
        <title>The complete chloroplast genome sequence of Lithospermum erythrorhizon: insights into the phylogenetic relationship among Boraginaceae species and the maternal lineages of purple gromwells.</title>
        <authorList>
            <person name="Okada T."/>
            <person name="Watanabe K."/>
        </authorList>
    </citation>
    <scope>NUCLEOTIDE SEQUENCE [LARGE SCALE GENOMIC DNA]</scope>
</reference>
<dbReference type="CDD" id="cd03784">
    <property type="entry name" value="GT1_Gtf-like"/>
    <property type="match status" value="1"/>
</dbReference>
<dbReference type="FunFam" id="3.40.50.2000:FF:000060">
    <property type="entry name" value="Glycosyltransferase"/>
    <property type="match status" value="1"/>
</dbReference>
<gene>
    <name evidence="6" type="ORF">LIER_00567</name>
</gene>
<evidence type="ECO:0000313" key="7">
    <source>
        <dbReference type="Proteomes" id="UP001454036"/>
    </source>
</evidence>
<proteinExistence type="inferred from homology"/>
<dbReference type="PANTHER" id="PTHR11926:SF774">
    <property type="entry name" value="UDP-GLYCOSYLTRANSFERASE 85A1-RELATED"/>
    <property type="match status" value="1"/>
</dbReference>
<evidence type="ECO:0000313" key="6">
    <source>
        <dbReference type="EMBL" id="GAA0138916.1"/>
    </source>
</evidence>
<comment type="similarity">
    <text evidence="1 4">Belongs to the UDP-glycosyltransferase family.</text>
</comment>
<dbReference type="EC" id="2.4.1.-" evidence="5"/>
<dbReference type="InterPro" id="IPR035595">
    <property type="entry name" value="UDP_glycos_trans_CS"/>
</dbReference>
<dbReference type="EMBL" id="BAABME010000044">
    <property type="protein sequence ID" value="GAA0138916.1"/>
    <property type="molecule type" value="Genomic_DNA"/>
</dbReference>
<accession>A0AAV3NIM6</accession>
<keyword evidence="3 4" id="KW-0808">Transferase</keyword>
<dbReference type="GO" id="GO:0080044">
    <property type="term" value="F:quercetin 7-O-glucosyltransferase activity"/>
    <property type="evidence" value="ECO:0007669"/>
    <property type="project" value="TreeGrafter"/>
</dbReference>
<dbReference type="SUPFAM" id="SSF53756">
    <property type="entry name" value="UDP-Glycosyltransferase/glycogen phosphorylase"/>
    <property type="match status" value="1"/>
</dbReference>
<dbReference type="InterPro" id="IPR002213">
    <property type="entry name" value="UDP_glucos_trans"/>
</dbReference>
<keyword evidence="7" id="KW-1185">Reference proteome</keyword>
<protein>
    <recommendedName>
        <fullName evidence="5">Glycosyltransferase</fullName>
        <ecNumber evidence="5">2.4.1.-</ecNumber>
    </recommendedName>
</protein>
<dbReference type="FunFam" id="3.40.50.2000:FF:000065">
    <property type="entry name" value="Glycosyltransferase"/>
    <property type="match status" value="1"/>
</dbReference>
<dbReference type="PROSITE" id="PS00375">
    <property type="entry name" value="UDPGT"/>
    <property type="match status" value="1"/>
</dbReference>
<dbReference type="GO" id="GO:0080043">
    <property type="term" value="F:quercetin 3-O-glucosyltransferase activity"/>
    <property type="evidence" value="ECO:0007669"/>
    <property type="project" value="TreeGrafter"/>
</dbReference>
<comment type="caution">
    <text evidence="6">The sequence shown here is derived from an EMBL/GenBank/DDBJ whole genome shotgun (WGS) entry which is preliminary data.</text>
</comment>
<dbReference type="Gene3D" id="3.40.50.2000">
    <property type="entry name" value="Glycogen Phosphorylase B"/>
    <property type="match status" value="2"/>
</dbReference>
<evidence type="ECO:0000256" key="2">
    <source>
        <dbReference type="ARBA" id="ARBA00022676"/>
    </source>
</evidence>
<evidence type="ECO:0000256" key="4">
    <source>
        <dbReference type="RuleBase" id="RU003718"/>
    </source>
</evidence>
<dbReference type="GO" id="GO:0016138">
    <property type="term" value="P:glycoside biosynthetic process"/>
    <property type="evidence" value="ECO:0007669"/>
    <property type="project" value="UniProtKB-ARBA"/>
</dbReference>